<dbReference type="Proteomes" id="UP000011715">
    <property type="component" value="Unassembled WGS sequence"/>
</dbReference>
<dbReference type="EMBL" id="GL876969">
    <property type="protein sequence ID" value="KLU86026.1"/>
    <property type="molecule type" value="Genomic_DNA"/>
</dbReference>
<feature type="compositionally biased region" description="Basic and acidic residues" evidence="16">
    <location>
        <begin position="193"/>
        <end position="203"/>
    </location>
</feature>
<dbReference type="AlphaFoldDB" id="A0A0C4DYC7"/>
<dbReference type="OrthoDB" id="6038816at2759"/>
<evidence type="ECO:0000256" key="14">
    <source>
        <dbReference type="ARBA" id="ARBA00045077"/>
    </source>
</evidence>
<keyword evidence="4" id="KW-0479">Metal-binding</keyword>
<dbReference type="InterPro" id="IPR049892">
    <property type="entry name" value="AA9"/>
</dbReference>
<evidence type="ECO:0000256" key="16">
    <source>
        <dbReference type="SAM" id="MobiDB-lite"/>
    </source>
</evidence>
<dbReference type="EnsemblFungi" id="MAPG_05045T0">
    <property type="protein sequence ID" value="MAPG_05045T0"/>
    <property type="gene ID" value="MAPG_05045"/>
</dbReference>
<reference evidence="19" key="3">
    <citation type="submission" date="2011-03" db="EMBL/GenBank/DDBJ databases">
        <title>Annotation of Magnaporthe poae ATCC 64411.</title>
        <authorList>
            <person name="Ma L.-J."/>
            <person name="Dead R."/>
            <person name="Young S.K."/>
            <person name="Zeng Q."/>
            <person name="Gargeya S."/>
            <person name="Fitzgerald M."/>
            <person name="Haas B."/>
            <person name="Abouelleil A."/>
            <person name="Alvarado L."/>
            <person name="Arachchi H.M."/>
            <person name="Berlin A."/>
            <person name="Brown A."/>
            <person name="Chapman S.B."/>
            <person name="Chen Z."/>
            <person name="Dunbar C."/>
            <person name="Freedman E."/>
            <person name="Gearin G."/>
            <person name="Gellesch M."/>
            <person name="Goldberg J."/>
            <person name="Griggs A."/>
            <person name="Gujja S."/>
            <person name="Heiman D."/>
            <person name="Howarth C."/>
            <person name="Larson L."/>
            <person name="Lui A."/>
            <person name="MacDonald P.J.P."/>
            <person name="Mehta T."/>
            <person name="Montmayeur A."/>
            <person name="Murphy C."/>
            <person name="Neiman D."/>
            <person name="Pearson M."/>
            <person name="Priest M."/>
            <person name="Roberts A."/>
            <person name="Saif S."/>
            <person name="Shea T."/>
            <person name="Shenoy N."/>
            <person name="Sisk P."/>
            <person name="Stolte C."/>
            <person name="Sykes S."/>
            <person name="Yandava C."/>
            <person name="Wortman J."/>
            <person name="Nusbaum C."/>
            <person name="Birren B."/>
        </authorList>
    </citation>
    <scope>NUCLEOTIDE SEQUENCE</scope>
    <source>
        <strain evidence="19">ATCC 64411</strain>
    </source>
</reference>
<comment type="similarity">
    <text evidence="13">Belongs to the polysaccharide monooxygenase AA9 family.</text>
</comment>
<evidence type="ECO:0000256" key="12">
    <source>
        <dbReference type="ARBA" id="ARBA00023326"/>
    </source>
</evidence>
<evidence type="ECO:0000256" key="8">
    <source>
        <dbReference type="ARBA" id="ARBA00023008"/>
    </source>
</evidence>
<gene>
    <name evidence="19" type="ORF">MAPG_05045</name>
</gene>
<proteinExistence type="inferred from homology"/>
<keyword evidence="21" id="KW-1185">Reference proteome</keyword>
<dbReference type="EMBL" id="ADBL01001188">
    <property type="status" value="NOT_ANNOTATED_CDS"/>
    <property type="molecule type" value="Genomic_DNA"/>
</dbReference>
<evidence type="ECO:0000256" key="6">
    <source>
        <dbReference type="ARBA" id="ARBA00023001"/>
    </source>
</evidence>
<comment type="catalytic activity">
    <reaction evidence="14">
        <text>[(1-&gt;4)-beta-D-glucosyl]n+m + reduced acceptor + O2 = 4-dehydro-beta-D-glucosyl-[(1-&gt;4)-beta-D-glucosyl]n-1 + [(1-&gt;4)-beta-D-glucosyl]m + acceptor + H2O.</text>
        <dbReference type="EC" id="1.14.99.56"/>
    </reaction>
</comment>
<comment type="cofactor">
    <cofactor evidence="1">
        <name>Cu(2+)</name>
        <dbReference type="ChEBI" id="CHEBI:29036"/>
    </cofactor>
</comment>
<keyword evidence="11" id="KW-0119">Carbohydrate metabolism</keyword>
<dbReference type="EC" id="1.14.99.56" evidence="15"/>
<keyword evidence="3" id="KW-0964">Secreted</keyword>
<dbReference type="Gene3D" id="2.70.50.70">
    <property type="match status" value="1"/>
</dbReference>
<protein>
    <recommendedName>
        <fullName evidence="15">lytic cellulose monooxygenase (C4-dehydrogenating)</fullName>
        <ecNumber evidence="15">1.14.99.56</ecNumber>
    </recommendedName>
</protein>
<feature type="signal peptide" evidence="17">
    <location>
        <begin position="1"/>
        <end position="22"/>
    </location>
</feature>
<keyword evidence="6" id="KW-0136">Cellulose degradation</keyword>
<evidence type="ECO:0000256" key="17">
    <source>
        <dbReference type="SAM" id="SignalP"/>
    </source>
</evidence>
<evidence type="ECO:0000256" key="10">
    <source>
        <dbReference type="ARBA" id="ARBA00023157"/>
    </source>
</evidence>
<evidence type="ECO:0000256" key="4">
    <source>
        <dbReference type="ARBA" id="ARBA00022723"/>
    </source>
</evidence>
<name>A0A0C4DYC7_MAGP6</name>
<evidence type="ECO:0000256" key="13">
    <source>
        <dbReference type="ARBA" id="ARBA00044502"/>
    </source>
</evidence>
<keyword evidence="8" id="KW-0186">Copper</keyword>
<keyword evidence="9" id="KW-0503">Monooxygenase</keyword>
<evidence type="ECO:0000256" key="2">
    <source>
        <dbReference type="ARBA" id="ARBA00004613"/>
    </source>
</evidence>
<evidence type="ECO:0000256" key="1">
    <source>
        <dbReference type="ARBA" id="ARBA00001973"/>
    </source>
</evidence>
<evidence type="ECO:0000256" key="9">
    <source>
        <dbReference type="ARBA" id="ARBA00023033"/>
    </source>
</evidence>
<dbReference type="STRING" id="644358.A0A0C4DYC7"/>
<evidence type="ECO:0000256" key="7">
    <source>
        <dbReference type="ARBA" id="ARBA00023002"/>
    </source>
</evidence>
<dbReference type="VEuPathDB" id="FungiDB:MAPG_05045"/>
<dbReference type="GO" id="GO:0030245">
    <property type="term" value="P:cellulose catabolic process"/>
    <property type="evidence" value="ECO:0007669"/>
    <property type="project" value="UniProtKB-KW"/>
</dbReference>
<dbReference type="GO" id="GO:0046872">
    <property type="term" value="F:metal ion binding"/>
    <property type="evidence" value="ECO:0007669"/>
    <property type="project" value="UniProtKB-KW"/>
</dbReference>
<dbReference type="EMBL" id="ADBL01001187">
    <property type="status" value="NOT_ANNOTATED_CDS"/>
    <property type="molecule type" value="Genomic_DNA"/>
</dbReference>
<dbReference type="PANTHER" id="PTHR33353:SF10">
    <property type="entry name" value="ENDO-BETA-1,4-GLUCANASE D"/>
    <property type="match status" value="1"/>
</dbReference>
<dbReference type="InterPro" id="IPR005103">
    <property type="entry name" value="AA9_LPMO"/>
</dbReference>
<evidence type="ECO:0000259" key="18">
    <source>
        <dbReference type="Pfam" id="PF03443"/>
    </source>
</evidence>
<feature type="domain" description="Auxiliary Activity family 9 catalytic" evidence="18">
    <location>
        <begin position="23"/>
        <end position="191"/>
    </location>
</feature>
<keyword evidence="5 17" id="KW-0732">Signal</keyword>
<dbReference type="PANTHER" id="PTHR33353">
    <property type="entry name" value="PUTATIVE (AFU_ORTHOLOGUE AFUA_1G12560)-RELATED"/>
    <property type="match status" value="1"/>
</dbReference>
<feature type="chain" id="PRO_5009385483" description="lytic cellulose monooxygenase (C4-dehydrogenating)" evidence="17">
    <location>
        <begin position="23"/>
        <end position="230"/>
    </location>
</feature>
<evidence type="ECO:0000313" key="19">
    <source>
        <dbReference type="EMBL" id="KLU86026.1"/>
    </source>
</evidence>
<dbReference type="eggNOG" id="ENOG502SJWX">
    <property type="taxonomic scope" value="Eukaryota"/>
</dbReference>
<evidence type="ECO:0000313" key="21">
    <source>
        <dbReference type="Proteomes" id="UP000011715"/>
    </source>
</evidence>
<keyword evidence="12" id="KW-0624">Polysaccharide degradation</keyword>
<sequence>MKFSMTSTAAAALFLLPQLASAHYLFPIFIHNDKVSKPQEFTREHDNGFQPLKTPGILTSNDLRCNKGSWNHRKQPKTAKVKAGQDTIGFQTAVGNVFHPGPITIMASKAPGNVTEYDGSGDWFQLYELGTKKPWNGKDDGWLTKDKNRFTFKLTDKIPRGQYLLRIQHMAVHQPYKIKELYIMCAHIEPGKQDQGAKAKGGDKQQQSTKSKGGDKNRDKSRKVKRVLSA</sequence>
<accession>A0A0C4DYC7</accession>
<evidence type="ECO:0000256" key="5">
    <source>
        <dbReference type="ARBA" id="ARBA00022729"/>
    </source>
</evidence>
<reference evidence="19" key="2">
    <citation type="submission" date="2010-05" db="EMBL/GenBank/DDBJ databases">
        <title>The Genome Sequence of Magnaporthe poae strain ATCC 64411.</title>
        <authorList>
            <consortium name="The Broad Institute Genome Sequencing Platform"/>
            <consortium name="Broad Institute Genome Sequencing Center for Infectious Disease"/>
            <person name="Ma L.-J."/>
            <person name="Dead R."/>
            <person name="Young S."/>
            <person name="Zeng Q."/>
            <person name="Koehrsen M."/>
            <person name="Alvarado L."/>
            <person name="Berlin A."/>
            <person name="Chapman S.B."/>
            <person name="Chen Z."/>
            <person name="Freedman E."/>
            <person name="Gellesch M."/>
            <person name="Goldberg J."/>
            <person name="Griggs A."/>
            <person name="Gujja S."/>
            <person name="Heilman E.R."/>
            <person name="Heiman D."/>
            <person name="Hepburn T."/>
            <person name="Howarth C."/>
            <person name="Jen D."/>
            <person name="Larson L."/>
            <person name="Mehta T."/>
            <person name="Neiman D."/>
            <person name="Pearson M."/>
            <person name="Roberts A."/>
            <person name="Saif S."/>
            <person name="Shea T."/>
            <person name="Shenoy N."/>
            <person name="Sisk P."/>
            <person name="Stolte C."/>
            <person name="Sykes S."/>
            <person name="Walk T."/>
            <person name="White J."/>
            <person name="Yandava C."/>
            <person name="Haas B."/>
            <person name="Nusbaum C."/>
            <person name="Birren B."/>
        </authorList>
    </citation>
    <scope>NUCLEOTIDE SEQUENCE</scope>
    <source>
        <strain evidence="19">ATCC 64411</strain>
    </source>
</reference>
<reference evidence="20" key="5">
    <citation type="submission" date="2015-06" db="UniProtKB">
        <authorList>
            <consortium name="EnsemblFungi"/>
        </authorList>
    </citation>
    <scope>IDENTIFICATION</scope>
    <source>
        <strain evidence="20">ATCC 64411</strain>
    </source>
</reference>
<evidence type="ECO:0000256" key="15">
    <source>
        <dbReference type="ARBA" id="ARBA00047174"/>
    </source>
</evidence>
<organism evidence="20 21">
    <name type="scientific">Magnaporthiopsis poae (strain ATCC 64411 / 73-15)</name>
    <name type="common">Kentucky bluegrass fungus</name>
    <name type="synonym">Magnaporthe poae</name>
    <dbReference type="NCBI Taxonomy" id="644358"/>
    <lineage>
        <taxon>Eukaryota</taxon>
        <taxon>Fungi</taxon>
        <taxon>Dikarya</taxon>
        <taxon>Ascomycota</taxon>
        <taxon>Pezizomycotina</taxon>
        <taxon>Sordariomycetes</taxon>
        <taxon>Sordariomycetidae</taxon>
        <taxon>Magnaporthales</taxon>
        <taxon>Magnaporthaceae</taxon>
        <taxon>Magnaporthiopsis</taxon>
    </lineage>
</organism>
<evidence type="ECO:0000256" key="3">
    <source>
        <dbReference type="ARBA" id="ARBA00022525"/>
    </source>
</evidence>
<dbReference type="GO" id="GO:0005576">
    <property type="term" value="C:extracellular region"/>
    <property type="evidence" value="ECO:0007669"/>
    <property type="project" value="UniProtKB-SubCell"/>
</dbReference>
<keyword evidence="10" id="KW-1015">Disulfide bond</keyword>
<evidence type="ECO:0000313" key="20">
    <source>
        <dbReference type="EnsemblFungi" id="MAPG_05045T0"/>
    </source>
</evidence>
<reference evidence="20" key="4">
    <citation type="journal article" date="2015" name="G3 (Bethesda)">
        <title>Genome sequences of three phytopathogenic species of the Magnaporthaceae family of fungi.</title>
        <authorList>
            <person name="Okagaki L.H."/>
            <person name="Nunes C.C."/>
            <person name="Sailsbery J."/>
            <person name="Clay B."/>
            <person name="Brown D."/>
            <person name="John T."/>
            <person name="Oh Y."/>
            <person name="Young N."/>
            <person name="Fitzgerald M."/>
            <person name="Haas B.J."/>
            <person name="Zeng Q."/>
            <person name="Young S."/>
            <person name="Adiconis X."/>
            <person name="Fan L."/>
            <person name="Levin J.Z."/>
            <person name="Mitchell T.K."/>
            <person name="Okubara P.A."/>
            <person name="Farman M.L."/>
            <person name="Kohn L.M."/>
            <person name="Birren B."/>
            <person name="Ma L.-J."/>
            <person name="Dean R.A."/>
        </authorList>
    </citation>
    <scope>NUCLEOTIDE SEQUENCE</scope>
    <source>
        <strain evidence="20">ATCC 64411 / 73-15</strain>
    </source>
</reference>
<feature type="compositionally biased region" description="Basic residues" evidence="16">
    <location>
        <begin position="219"/>
        <end position="230"/>
    </location>
</feature>
<evidence type="ECO:0000256" key="11">
    <source>
        <dbReference type="ARBA" id="ARBA00023277"/>
    </source>
</evidence>
<dbReference type="Pfam" id="PF03443">
    <property type="entry name" value="AA9"/>
    <property type="match status" value="1"/>
</dbReference>
<comment type="subcellular location">
    <subcellularLocation>
        <location evidence="2">Secreted</location>
    </subcellularLocation>
</comment>
<reference evidence="21" key="1">
    <citation type="submission" date="2010-05" db="EMBL/GenBank/DDBJ databases">
        <title>The genome sequence of Magnaporthe poae strain ATCC 64411.</title>
        <authorList>
            <person name="Ma L.-J."/>
            <person name="Dead R."/>
            <person name="Young S."/>
            <person name="Zeng Q."/>
            <person name="Koehrsen M."/>
            <person name="Alvarado L."/>
            <person name="Berlin A."/>
            <person name="Chapman S.B."/>
            <person name="Chen Z."/>
            <person name="Freedman E."/>
            <person name="Gellesch M."/>
            <person name="Goldberg J."/>
            <person name="Griggs A."/>
            <person name="Gujja S."/>
            <person name="Heilman E.R."/>
            <person name="Heiman D."/>
            <person name="Hepburn T."/>
            <person name="Howarth C."/>
            <person name="Jen D."/>
            <person name="Larson L."/>
            <person name="Mehta T."/>
            <person name="Neiman D."/>
            <person name="Pearson M."/>
            <person name="Roberts A."/>
            <person name="Saif S."/>
            <person name="Shea T."/>
            <person name="Shenoy N."/>
            <person name="Sisk P."/>
            <person name="Stolte C."/>
            <person name="Sykes S."/>
            <person name="Walk T."/>
            <person name="White J."/>
            <person name="Yandava C."/>
            <person name="Haas B."/>
            <person name="Nusbaum C."/>
            <person name="Birren B."/>
        </authorList>
    </citation>
    <scope>NUCLEOTIDE SEQUENCE [LARGE SCALE GENOMIC DNA]</scope>
    <source>
        <strain evidence="21">ATCC 64411 / 73-15</strain>
    </source>
</reference>
<dbReference type="GO" id="GO:0004497">
    <property type="term" value="F:monooxygenase activity"/>
    <property type="evidence" value="ECO:0007669"/>
    <property type="project" value="UniProtKB-KW"/>
</dbReference>
<keyword evidence="7" id="KW-0560">Oxidoreductase</keyword>
<feature type="region of interest" description="Disordered" evidence="16">
    <location>
        <begin position="193"/>
        <end position="230"/>
    </location>
</feature>